<comment type="caution">
    <text evidence="1">The sequence shown here is derived from an EMBL/GenBank/DDBJ whole genome shotgun (WGS) entry which is preliminary data.</text>
</comment>
<accession>A0A0F9GTR2</accession>
<name>A0A0F9GTR2_9ZZZZ</name>
<dbReference type="AlphaFoldDB" id="A0A0F9GTR2"/>
<organism evidence="1">
    <name type="scientific">marine sediment metagenome</name>
    <dbReference type="NCBI Taxonomy" id="412755"/>
    <lineage>
        <taxon>unclassified sequences</taxon>
        <taxon>metagenomes</taxon>
        <taxon>ecological metagenomes</taxon>
    </lineage>
</organism>
<sequence length="311" mass="34915">MARSNQTVLRFVVKPTGHPLEVMNRFHPQGKTVLNSTAWRGKEPRTCGVTKVRSRPHTPDSNESVVFDVEVSYRPRGCITFVGNTKYDGWTAMVLDRAKDGTFLDGHGKPLSEGQPPVYLPYELYDVVDFNQIDFGEFRGEFEVEAVKHVQFDDVMRQIEQSSRFSASIKSTFVAPRRDRPLVKIVLSSAPSGTGRDGFGTRIINVNNATPHLQQVLLDHLTELVSGFIEGRYSMKCLSDGELVFVEFSDLLVDCAPNEQGKESRFNCLGEYVPADFFDELANRLMATYELEVTVVDGEEAGLLLRRPVSE</sequence>
<dbReference type="EMBL" id="LAZR01017004">
    <property type="protein sequence ID" value="KKM02179.1"/>
    <property type="molecule type" value="Genomic_DNA"/>
</dbReference>
<proteinExistence type="predicted"/>
<reference evidence="1" key="1">
    <citation type="journal article" date="2015" name="Nature">
        <title>Complex archaea that bridge the gap between prokaryotes and eukaryotes.</title>
        <authorList>
            <person name="Spang A."/>
            <person name="Saw J.H."/>
            <person name="Jorgensen S.L."/>
            <person name="Zaremba-Niedzwiedzka K."/>
            <person name="Martijn J."/>
            <person name="Lind A.E."/>
            <person name="van Eijk R."/>
            <person name="Schleper C."/>
            <person name="Guy L."/>
            <person name="Ettema T.J."/>
        </authorList>
    </citation>
    <scope>NUCLEOTIDE SEQUENCE</scope>
</reference>
<gene>
    <name evidence="1" type="ORF">LCGC14_1787030</name>
</gene>
<protein>
    <submittedName>
        <fullName evidence="1">Uncharacterized protein</fullName>
    </submittedName>
</protein>
<evidence type="ECO:0000313" key="1">
    <source>
        <dbReference type="EMBL" id="KKM02179.1"/>
    </source>
</evidence>